<dbReference type="EMBL" id="JACVVK020000009">
    <property type="protein sequence ID" value="KAK7505723.1"/>
    <property type="molecule type" value="Genomic_DNA"/>
</dbReference>
<name>A0ABD0M2X9_9CAEN</name>
<feature type="signal peptide" evidence="1">
    <location>
        <begin position="1"/>
        <end position="21"/>
    </location>
</feature>
<keyword evidence="1" id="KW-0732">Signal</keyword>
<accession>A0ABD0M2X9</accession>
<dbReference type="Proteomes" id="UP001519460">
    <property type="component" value="Unassembled WGS sequence"/>
</dbReference>
<keyword evidence="3" id="KW-1185">Reference proteome</keyword>
<reference evidence="2 3" key="1">
    <citation type="journal article" date="2023" name="Sci. Data">
        <title>Genome assembly of the Korean intertidal mud-creeper Batillaria attramentaria.</title>
        <authorList>
            <person name="Patra A.K."/>
            <person name="Ho P.T."/>
            <person name="Jun S."/>
            <person name="Lee S.J."/>
            <person name="Kim Y."/>
            <person name="Won Y.J."/>
        </authorList>
    </citation>
    <scope>NUCLEOTIDE SEQUENCE [LARGE SCALE GENOMIC DNA]</scope>
    <source>
        <strain evidence="2">Wonlab-2016</strain>
    </source>
</reference>
<evidence type="ECO:0000313" key="3">
    <source>
        <dbReference type="Proteomes" id="UP001519460"/>
    </source>
</evidence>
<evidence type="ECO:0000256" key="1">
    <source>
        <dbReference type="SAM" id="SignalP"/>
    </source>
</evidence>
<protein>
    <submittedName>
        <fullName evidence="2">Uncharacterized protein</fullName>
    </submittedName>
</protein>
<evidence type="ECO:0000313" key="2">
    <source>
        <dbReference type="EMBL" id="KAK7505723.1"/>
    </source>
</evidence>
<dbReference type="AlphaFoldDB" id="A0ABD0M2X9"/>
<proteinExistence type="predicted"/>
<sequence length="245" mass="27137">MARLLRLCVLVFLVGPQWAEGQSQTYHKVKQLRDMVRLFRAIKNFVKAQADAINVRSPTMLASVLTAENAVDTAANNLKLGTINPWADTDNLVTSIGLTYTSACKAHAKVFASDPSYVHLSNVDVDRGMGASSTAQSEVMVTRSGVYLYELKVQTGDFTSEYAEMAVLDSAGNTKKSYEFWTDWEVAPHYRFLNLEAGDIVYNYGINKAEVKNVYIGTQFSLRLLSNYIQPDIAYTVASTSAPSY</sequence>
<comment type="caution">
    <text evidence="2">The sequence shown here is derived from an EMBL/GenBank/DDBJ whole genome shotgun (WGS) entry which is preliminary data.</text>
</comment>
<gene>
    <name evidence="2" type="ORF">BaRGS_00002994</name>
</gene>
<feature type="non-terminal residue" evidence="2">
    <location>
        <position position="245"/>
    </location>
</feature>
<organism evidence="2 3">
    <name type="scientific">Batillaria attramentaria</name>
    <dbReference type="NCBI Taxonomy" id="370345"/>
    <lineage>
        <taxon>Eukaryota</taxon>
        <taxon>Metazoa</taxon>
        <taxon>Spiralia</taxon>
        <taxon>Lophotrochozoa</taxon>
        <taxon>Mollusca</taxon>
        <taxon>Gastropoda</taxon>
        <taxon>Caenogastropoda</taxon>
        <taxon>Sorbeoconcha</taxon>
        <taxon>Cerithioidea</taxon>
        <taxon>Batillariidae</taxon>
        <taxon>Batillaria</taxon>
    </lineage>
</organism>
<feature type="chain" id="PRO_5044861549" evidence="1">
    <location>
        <begin position="22"/>
        <end position="245"/>
    </location>
</feature>